<evidence type="ECO:0000256" key="1">
    <source>
        <dbReference type="ARBA" id="ARBA00004170"/>
    </source>
</evidence>
<dbReference type="Pfam" id="PF00106">
    <property type="entry name" value="adh_short"/>
    <property type="match status" value="1"/>
</dbReference>
<name>A0A2I0VTB4_9ASPA</name>
<dbReference type="PANTHER" id="PTHR48476">
    <property type="entry name" value="SHORT-CHAIN DEHYDROGENASE TIC 32, CHLOROPLASTIC-LIKE"/>
    <property type="match status" value="1"/>
</dbReference>
<keyword evidence="3" id="KW-0813">Transport</keyword>
<evidence type="ECO:0000256" key="3">
    <source>
        <dbReference type="ARBA" id="ARBA00022448"/>
    </source>
</evidence>
<keyword evidence="7" id="KW-0139">CF(1)</keyword>
<evidence type="ECO:0000256" key="7">
    <source>
        <dbReference type="ARBA" id="ARBA00023196"/>
    </source>
</evidence>
<keyword evidence="6" id="KW-0472">Membrane</keyword>
<sequence>MSDPYPSFAPTNAFSELAKQSCPVHKLTLIIATGDQYLCGGFNNDVLKQAESHISEIKTNVSTVSEGLREKISNHHDCNWERDRNRDEFKISIPSPLPLCFQCPFHSDPAMPTSLPEYCVLLFHAPELPKYEVDRADDQTTWSRPHVAHCSSLQIHQNHPRNESSTRCLASSGICTETTCMLTLRGVHVILGIRNVSAEKNVKEMILKEIPFAKVHALELDLCSMASVRKIAAYFNSLNLPLNILINNASMGMSSFMLSPDGIENSLLWCNAKGCLESACKLFDELTKNNLFTWNALIGEFSSNQPPQMVLKFVDGIKSLL</sequence>
<dbReference type="InterPro" id="IPR002347">
    <property type="entry name" value="SDR_fam"/>
</dbReference>
<reference evidence="9 10" key="1">
    <citation type="journal article" date="2016" name="Sci. Rep.">
        <title>The Dendrobium catenatum Lindl. genome sequence provides insights into polysaccharide synthase, floral development and adaptive evolution.</title>
        <authorList>
            <person name="Zhang G.Q."/>
            <person name="Xu Q."/>
            <person name="Bian C."/>
            <person name="Tsai W.C."/>
            <person name="Yeh C.M."/>
            <person name="Liu K.W."/>
            <person name="Yoshida K."/>
            <person name="Zhang L.S."/>
            <person name="Chang S.B."/>
            <person name="Chen F."/>
            <person name="Shi Y."/>
            <person name="Su Y.Y."/>
            <person name="Zhang Y.Q."/>
            <person name="Chen L.J."/>
            <person name="Yin Y."/>
            <person name="Lin M."/>
            <person name="Huang H."/>
            <person name="Deng H."/>
            <person name="Wang Z.W."/>
            <person name="Zhu S.L."/>
            <person name="Zhao X."/>
            <person name="Deng C."/>
            <person name="Niu S.C."/>
            <person name="Huang J."/>
            <person name="Wang M."/>
            <person name="Liu G.H."/>
            <person name="Yang H.J."/>
            <person name="Xiao X.J."/>
            <person name="Hsiao Y.Y."/>
            <person name="Wu W.L."/>
            <person name="Chen Y.Y."/>
            <person name="Mitsuda N."/>
            <person name="Ohme-Takagi M."/>
            <person name="Luo Y.B."/>
            <person name="Van de Peer Y."/>
            <person name="Liu Z.J."/>
        </authorList>
    </citation>
    <scope>NUCLEOTIDE SEQUENCE [LARGE SCALE GENOMIC DNA]</scope>
    <source>
        <tissue evidence="9">The whole plant</tissue>
    </source>
</reference>
<organism evidence="9 10">
    <name type="scientific">Dendrobium catenatum</name>
    <dbReference type="NCBI Taxonomy" id="906689"/>
    <lineage>
        <taxon>Eukaryota</taxon>
        <taxon>Viridiplantae</taxon>
        <taxon>Streptophyta</taxon>
        <taxon>Embryophyta</taxon>
        <taxon>Tracheophyta</taxon>
        <taxon>Spermatophyta</taxon>
        <taxon>Magnoliopsida</taxon>
        <taxon>Liliopsida</taxon>
        <taxon>Asparagales</taxon>
        <taxon>Orchidaceae</taxon>
        <taxon>Epidendroideae</taxon>
        <taxon>Malaxideae</taxon>
        <taxon>Dendrobiinae</taxon>
        <taxon>Dendrobium</taxon>
    </lineage>
</organism>
<gene>
    <name evidence="9" type="primary">TIC32</name>
    <name evidence="9" type="ORF">MA16_Dca026336</name>
</gene>
<keyword evidence="10" id="KW-1185">Reference proteome</keyword>
<dbReference type="AlphaFoldDB" id="A0A2I0VTB4"/>
<dbReference type="EMBL" id="KZ503254">
    <property type="protein sequence ID" value="PKU66652.1"/>
    <property type="molecule type" value="Genomic_DNA"/>
</dbReference>
<comment type="similarity">
    <text evidence="2">Belongs to the ATPase gamma chain family.</text>
</comment>
<evidence type="ECO:0000256" key="8">
    <source>
        <dbReference type="ARBA" id="ARBA00023310"/>
    </source>
</evidence>
<evidence type="ECO:0000313" key="9">
    <source>
        <dbReference type="EMBL" id="PKU66652.1"/>
    </source>
</evidence>
<dbReference type="Proteomes" id="UP000233837">
    <property type="component" value="Unassembled WGS sequence"/>
</dbReference>
<evidence type="ECO:0000256" key="6">
    <source>
        <dbReference type="ARBA" id="ARBA00023136"/>
    </source>
</evidence>
<keyword evidence="8" id="KW-0066">ATP synthesis</keyword>
<evidence type="ECO:0000256" key="4">
    <source>
        <dbReference type="ARBA" id="ARBA00022781"/>
    </source>
</evidence>
<reference evidence="9 10" key="2">
    <citation type="journal article" date="2017" name="Nature">
        <title>The Apostasia genome and the evolution of orchids.</title>
        <authorList>
            <person name="Zhang G.Q."/>
            <person name="Liu K.W."/>
            <person name="Li Z."/>
            <person name="Lohaus R."/>
            <person name="Hsiao Y.Y."/>
            <person name="Niu S.C."/>
            <person name="Wang J.Y."/>
            <person name="Lin Y.C."/>
            <person name="Xu Q."/>
            <person name="Chen L.J."/>
            <person name="Yoshida K."/>
            <person name="Fujiwara S."/>
            <person name="Wang Z.W."/>
            <person name="Zhang Y.Q."/>
            <person name="Mitsuda N."/>
            <person name="Wang M."/>
            <person name="Liu G.H."/>
            <person name="Pecoraro L."/>
            <person name="Huang H.X."/>
            <person name="Xiao X.J."/>
            <person name="Lin M."/>
            <person name="Wu X.Y."/>
            <person name="Wu W.L."/>
            <person name="Chen Y.Y."/>
            <person name="Chang S.B."/>
            <person name="Sakamoto S."/>
            <person name="Ohme-Takagi M."/>
            <person name="Yagi M."/>
            <person name="Zeng S.J."/>
            <person name="Shen C.Y."/>
            <person name="Yeh C.M."/>
            <person name="Luo Y.B."/>
            <person name="Tsai W.C."/>
            <person name="Van de Peer Y."/>
            <person name="Liu Z.J."/>
        </authorList>
    </citation>
    <scope>NUCLEOTIDE SEQUENCE [LARGE SCALE GENOMIC DNA]</scope>
    <source>
        <tissue evidence="9">The whole plant</tissue>
    </source>
</reference>
<dbReference type="SUPFAM" id="SSF52943">
    <property type="entry name" value="ATP synthase (F1-ATPase), gamma subunit"/>
    <property type="match status" value="1"/>
</dbReference>
<proteinExistence type="inferred from homology"/>
<accession>A0A2I0VTB4</accession>
<dbReference type="InterPro" id="IPR055280">
    <property type="entry name" value="TIC32"/>
</dbReference>
<dbReference type="GO" id="GO:0045259">
    <property type="term" value="C:proton-transporting ATP synthase complex"/>
    <property type="evidence" value="ECO:0007669"/>
    <property type="project" value="UniProtKB-KW"/>
</dbReference>
<evidence type="ECO:0000256" key="2">
    <source>
        <dbReference type="ARBA" id="ARBA00007681"/>
    </source>
</evidence>
<dbReference type="Gene3D" id="3.40.50.720">
    <property type="entry name" value="NAD(P)-binding Rossmann-like Domain"/>
    <property type="match status" value="1"/>
</dbReference>
<dbReference type="InterPro" id="IPR035968">
    <property type="entry name" value="ATP_synth_F1_ATPase_gsu"/>
</dbReference>
<dbReference type="PANTHER" id="PTHR48476:SF1">
    <property type="entry name" value="SHORT-CHAIN DEHYDROGENASE TIC 32, CHLOROPLASTIC-LIKE"/>
    <property type="match status" value="1"/>
</dbReference>
<dbReference type="SUPFAM" id="SSF51735">
    <property type="entry name" value="NAD(P)-binding Rossmann-fold domains"/>
    <property type="match status" value="1"/>
</dbReference>
<evidence type="ECO:0000313" key="10">
    <source>
        <dbReference type="Proteomes" id="UP000233837"/>
    </source>
</evidence>
<dbReference type="Gene3D" id="3.40.1380.10">
    <property type="match status" value="1"/>
</dbReference>
<dbReference type="GO" id="GO:0046933">
    <property type="term" value="F:proton-transporting ATP synthase activity, rotational mechanism"/>
    <property type="evidence" value="ECO:0007669"/>
    <property type="project" value="InterPro"/>
</dbReference>
<keyword evidence="4" id="KW-0375">Hydrogen ion transport</keyword>
<keyword evidence="5" id="KW-0406">Ion transport</keyword>
<dbReference type="InterPro" id="IPR036291">
    <property type="entry name" value="NAD(P)-bd_dom_sf"/>
</dbReference>
<dbReference type="STRING" id="906689.A0A2I0VTB4"/>
<comment type="subcellular location">
    <subcellularLocation>
        <location evidence="1">Membrane</location>
        <topology evidence="1">Peripheral membrane protein</topology>
    </subcellularLocation>
</comment>
<protein>
    <submittedName>
        <fullName evidence="9">Short-chain dehydrogenase TIC 32, chloroplastic</fullName>
    </submittedName>
</protein>
<evidence type="ECO:0000256" key="5">
    <source>
        <dbReference type="ARBA" id="ARBA00023065"/>
    </source>
</evidence>